<proteinExistence type="predicted"/>
<keyword evidence="2" id="KW-1133">Transmembrane helix</keyword>
<organism evidence="4 5">
    <name type="scientific">Spizellomyces punctatus (strain DAOM BR117)</name>
    <dbReference type="NCBI Taxonomy" id="645134"/>
    <lineage>
        <taxon>Eukaryota</taxon>
        <taxon>Fungi</taxon>
        <taxon>Fungi incertae sedis</taxon>
        <taxon>Chytridiomycota</taxon>
        <taxon>Chytridiomycota incertae sedis</taxon>
        <taxon>Chytridiomycetes</taxon>
        <taxon>Spizellomycetales</taxon>
        <taxon>Spizellomycetaceae</taxon>
        <taxon>Spizellomyces</taxon>
    </lineage>
</organism>
<evidence type="ECO:0000256" key="2">
    <source>
        <dbReference type="SAM" id="Phobius"/>
    </source>
</evidence>
<dbReference type="OrthoDB" id="2155060at2759"/>
<feature type="region of interest" description="Disordered" evidence="1">
    <location>
        <begin position="55"/>
        <end position="77"/>
    </location>
</feature>
<sequence>MSLRLRQRAAIGMARRMALLAWVALVLSVGSVHVRADPQLGNIFTDIFGGGRGASSSTTTATISSPATIPSVSSTTDPIPSSIVTSAIQTSVPSVSVPISSATPVTSLPPVTQIITRSRATPTLAVTDTATSVATATAGAQTAETKSSSTTKISLLSIGIVGGAIGAAVLGIYVFRKATLAPSGDFRKRMMTREYGNTLSSNASSRPINSTSAGGSGEKDPRSNFLMELNHTNGRGPSPVPTAYAATEYGARSDYGGQYTMPATYATYQSHAAPSEYGGYAAYPGPAAYPPPPGSDYGGSNSGYQPPRHYGY</sequence>
<dbReference type="EMBL" id="KQ257455">
    <property type="protein sequence ID" value="KND00613.1"/>
    <property type="molecule type" value="Genomic_DNA"/>
</dbReference>
<dbReference type="RefSeq" id="XP_016608652.1">
    <property type="nucleotide sequence ID" value="XM_016751990.1"/>
</dbReference>
<feature type="compositionally biased region" description="Low complexity" evidence="1">
    <location>
        <begin position="55"/>
        <end position="71"/>
    </location>
</feature>
<evidence type="ECO:0000256" key="3">
    <source>
        <dbReference type="SAM" id="SignalP"/>
    </source>
</evidence>
<feature type="region of interest" description="Disordered" evidence="1">
    <location>
        <begin position="197"/>
        <end position="243"/>
    </location>
</feature>
<gene>
    <name evidence="4" type="ORF">SPPG_03740</name>
</gene>
<protein>
    <recommendedName>
        <fullName evidence="6">Mid2 domain-containing protein</fullName>
    </recommendedName>
</protein>
<keyword evidence="5" id="KW-1185">Reference proteome</keyword>
<dbReference type="InParanoid" id="A0A0L0HHQ8"/>
<evidence type="ECO:0008006" key="6">
    <source>
        <dbReference type="Google" id="ProtNLM"/>
    </source>
</evidence>
<name>A0A0L0HHQ8_SPIPD</name>
<dbReference type="AlphaFoldDB" id="A0A0L0HHQ8"/>
<feature type="signal peptide" evidence="3">
    <location>
        <begin position="1"/>
        <end position="36"/>
    </location>
</feature>
<keyword evidence="3" id="KW-0732">Signal</keyword>
<evidence type="ECO:0000313" key="5">
    <source>
        <dbReference type="Proteomes" id="UP000053201"/>
    </source>
</evidence>
<dbReference type="VEuPathDB" id="FungiDB:SPPG_03740"/>
<feature type="transmembrane region" description="Helical" evidence="2">
    <location>
        <begin position="153"/>
        <end position="175"/>
    </location>
</feature>
<reference evidence="4 5" key="1">
    <citation type="submission" date="2009-08" db="EMBL/GenBank/DDBJ databases">
        <title>The Genome Sequence of Spizellomyces punctatus strain DAOM BR117.</title>
        <authorList>
            <consortium name="The Broad Institute Genome Sequencing Platform"/>
            <person name="Russ C."/>
            <person name="Cuomo C."/>
            <person name="Shea T."/>
            <person name="Young S.K."/>
            <person name="Zeng Q."/>
            <person name="Koehrsen M."/>
            <person name="Haas B."/>
            <person name="Borodovsky M."/>
            <person name="Guigo R."/>
            <person name="Alvarado L."/>
            <person name="Berlin A."/>
            <person name="Bochicchio J."/>
            <person name="Borenstein D."/>
            <person name="Chapman S."/>
            <person name="Chen Z."/>
            <person name="Engels R."/>
            <person name="Freedman E."/>
            <person name="Gellesch M."/>
            <person name="Goldberg J."/>
            <person name="Griggs A."/>
            <person name="Gujja S."/>
            <person name="Heiman D."/>
            <person name="Hepburn T."/>
            <person name="Howarth C."/>
            <person name="Jen D."/>
            <person name="Larson L."/>
            <person name="Lewis B."/>
            <person name="Mehta T."/>
            <person name="Park D."/>
            <person name="Pearson M."/>
            <person name="Roberts A."/>
            <person name="Saif S."/>
            <person name="Shenoy N."/>
            <person name="Sisk P."/>
            <person name="Stolte C."/>
            <person name="Sykes S."/>
            <person name="Thomson T."/>
            <person name="Walk T."/>
            <person name="White J."/>
            <person name="Yandava C."/>
            <person name="Burger G."/>
            <person name="Gray M.W."/>
            <person name="Holland P.W.H."/>
            <person name="King N."/>
            <person name="Lang F.B.F."/>
            <person name="Roger A.J."/>
            <person name="Ruiz-Trillo I."/>
            <person name="Lander E."/>
            <person name="Nusbaum C."/>
        </authorList>
    </citation>
    <scope>NUCLEOTIDE SEQUENCE [LARGE SCALE GENOMIC DNA]</scope>
    <source>
        <strain evidence="4 5">DAOM BR117</strain>
    </source>
</reference>
<evidence type="ECO:0000313" key="4">
    <source>
        <dbReference type="EMBL" id="KND00613.1"/>
    </source>
</evidence>
<accession>A0A0L0HHQ8</accession>
<dbReference type="GeneID" id="27687233"/>
<feature type="region of interest" description="Disordered" evidence="1">
    <location>
        <begin position="279"/>
        <end position="312"/>
    </location>
</feature>
<keyword evidence="2" id="KW-0812">Transmembrane</keyword>
<evidence type="ECO:0000256" key="1">
    <source>
        <dbReference type="SAM" id="MobiDB-lite"/>
    </source>
</evidence>
<keyword evidence="2" id="KW-0472">Membrane</keyword>
<feature type="compositionally biased region" description="Polar residues" evidence="1">
    <location>
        <begin position="197"/>
        <end position="213"/>
    </location>
</feature>
<feature type="chain" id="PRO_5005540076" description="Mid2 domain-containing protein" evidence="3">
    <location>
        <begin position="37"/>
        <end position="312"/>
    </location>
</feature>
<dbReference type="Proteomes" id="UP000053201">
    <property type="component" value="Unassembled WGS sequence"/>
</dbReference>